<accession>A0A226DWX1</accession>
<evidence type="ECO:0000313" key="2">
    <source>
        <dbReference type="Proteomes" id="UP000198287"/>
    </source>
</evidence>
<keyword evidence="2" id="KW-1185">Reference proteome</keyword>
<sequence length="649" mass="74477">MEEDRLIIGPHLAVTLPEEIILLENFTSTATTPITELRLDYFPYGAIHPYVVSLFSHCPKLEFVSFSPKPFRIPTIKSSHPRGVSFPNVVAFGISMSSEYSELDKFMNSLSLIDFLEIVSIFPNLKILRCGTLPRNIAEYFLSDKASIREISVRLRNKDPPFSITERSLFLTRVEFQLGFLSNSRNYNVIIATFADQLEKLKLTAEYNFPREVLHSHDTQITLPQVLPRLKYFEIGISRGSSYRPAGQKMLKVPALHLNFDGYSTQLPALEKLVISERETRYRSQDETEEQDRFEMCAGFLSKHFLRGECLTLRDLKIPLPPRKRVGFKLFQKLGNVGTRIISKLIDCSDFFERIVTTFPNLRWETFEGVDSPWVEEWVGVGCEKGLLERATPLITELHLDYFPHELFIHPHVATLFSHCPKLEFVSFSPKTFRIPTMKSSLSSGLVKLKLTADSNLPRRLLDLNEGKVLVTINFPKVLPRLKCLAIGIPRGLSFGQKLGTVPGLHLNLGGYSIQLPALEKLVIAERDEWETKYWSQDETEEEQEWFEIWAEFLAKYFLRGECLTLRDLKVPLPPGERVGFKLFQKLGGGRNKVISELVDCSDFFERIVTTFPNLRWEMFQGVDPERVEEWVRIGCEMGLLEKKGLNLG</sequence>
<organism evidence="1 2">
    <name type="scientific">Folsomia candida</name>
    <name type="common">Springtail</name>
    <dbReference type="NCBI Taxonomy" id="158441"/>
    <lineage>
        <taxon>Eukaryota</taxon>
        <taxon>Metazoa</taxon>
        <taxon>Ecdysozoa</taxon>
        <taxon>Arthropoda</taxon>
        <taxon>Hexapoda</taxon>
        <taxon>Collembola</taxon>
        <taxon>Entomobryomorpha</taxon>
        <taxon>Isotomoidea</taxon>
        <taxon>Isotomidae</taxon>
        <taxon>Proisotominae</taxon>
        <taxon>Folsomia</taxon>
    </lineage>
</organism>
<dbReference type="OrthoDB" id="2382755at2759"/>
<gene>
    <name evidence="1" type="ORF">Fcan01_15708</name>
</gene>
<comment type="caution">
    <text evidence="1">The sequence shown here is derived from an EMBL/GenBank/DDBJ whole genome shotgun (WGS) entry which is preliminary data.</text>
</comment>
<name>A0A226DWX1_FOLCA</name>
<dbReference type="AlphaFoldDB" id="A0A226DWX1"/>
<reference evidence="1 2" key="1">
    <citation type="submission" date="2015-12" db="EMBL/GenBank/DDBJ databases">
        <title>The genome of Folsomia candida.</title>
        <authorList>
            <person name="Faddeeva A."/>
            <person name="Derks M.F."/>
            <person name="Anvar Y."/>
            <person name="Smit S."/>
            <person name="Van Straalen N."/>
            <person name="Roelofs D."/>
        </authorList>
    </citation>
    <scope>NUCLEOTIDE SEQUENCE [LARGE SCALE GENOMIC DNA]</scope>
    <source>
        <strain evidence="1 2">VU population</strain>
        <tissue evidence="1">Whole body</tissue>
    </source>
</reference>
<dbReference type="EMBL" id="LNIX01000010">
    <property type="protein sequence ID" value="OXA49217.1"/>
    <property type="molecule type" value="Genomic_DNA"/>
</dbReference>
<protein>
    <submittedName>
        <fullName evidence="1">Uncharacterized protein</fullName>
    </submittedName>
</protein>
<dbReference type="Proteomes" id="UP000198287">
    <property type="component" value="Unassembled WGS sequence"/>
</dbReference>
<evidence type="ECO:0000313" key="1">
    <source>
        <dbReference type="EMBL" id="OXA49217.1"/>
    </source>
</evidence>
<proteinExistence type="predicted"/>